<comment type="caution">
    <text evidence="1">The sequence shown here is derived from an EMBL/GenBank/DDBJ whole genome shotgun (WGS) entry which is preliminary data.</text>
</comment>
<name>A0ACB7ZGE5_9ERIC</name>
<proteinExistence type="predicted"/>
<keyword evidence="2" id="KW-1185">Reference proteome</keyword>
<evidence type="ECO:0000313" key="2">
    <source>
        <dbReference type="Proteomes" id="UP000828048"/>
    </source>
</evidence>
<reference evidence="1 2" key="1">
    <citation type="journal article" date="2021" name="Hortic Res">
        <title>High-quality reference genome and annotation aids understanding of berry development for evergreen blueberry (Vaccinium darrowii).</title>
        <authorList>
            <person name="Yu J."/>
            <person name="Hulse-Kemp A.M."/>
            <person name="Babiker E."/>
            <person name="Staton M."/>
        </authorList>
    </citation>
    <scope>NUCLEOTIDE SEQUENCE [LARGE SCALE GENOMIC DNA]</scope>
    <source>
        <strain evidence="2">cv. NJ 8807/NJ 8810</strain>
        <tissue evidence="1">Young leaf</tissue>
    </source>
</reference>
<protein>
    <submittedName>
        <fullName evidence="1">Uncharacterized protein</fullName>
    </submittedName>
</protein>
<gene>
    <name evidence="1" type="ORF">Vadar_030436</name>
</gene>
<dbReference type="Proteomes" id="UP000828048">
    <property type="component" value="Chromosome 12"/>
</dbReference>
<organism evidence="1 2">
    <name type="scientific">Vaccinium darrowii</name>
    <dbReference type="NCBI Taxonomy" id="229202"/>
    <lineage>
        <taxon>Eukaryota</taxon>
        <taxon>Viridiplantae</taxon>
        <taxon>Streptophyta</taxon>
        <taxon>Embryophyta</taxon>
        <taxon>Tracheophyta</taxon>
        <taxon>Spermatophyta</taxon>
        <taxon>Magnoliopsida</taxon>
        <taxon>eudicotyledons</taxon>
        <taxon>Gunneridae</taxon>
        <taxon>Pentapetalae</taxon>
        <taxon>asterids</taxon>
        <taxon>Ericales</taxon>
        <taxon>Ericaceae</taxon>
        <taxon>Vaccinioideae</taxon>
        <taxon>Vaccinieae</taxon>
        <taxon>Vaccinium</taxon>
    </lineage>
</organism>
<accession>A0ACB7ZGE5</accession>
<dbReference type="EMBL" id="CM037162">
    <property type="protein sequence ID" value="KAH7864516.1"/>
    <property type="molecule type" value="Genomic_DNA"/>
</dbReference>
<evidence type="ECO:0000313" key="1">
    <source>
        <dbReference type="EMBL" id="KAH7864516.1"/>
    </source>
</evidence>
<sequence>MFSHMSERERVRAAKESTPCKVLAGLKNQHPVRHLQGMEITRQVVLVSIIFVSIVAKSSSLVLFSFSSLMFIAILLGRSKSSSQDFDPFSYLPTLDCEVEYQFLVSSKEADHKIRDNEDCLPRLVNVKKEEPLLLEYFHEVEKEEPLLLEYFHDVGDGFQESEGGHGDNNDDVNREDEREEEFKRRIEEFIAKNIEKWREELVNEKLLRITL</sequence>